<organism evidence="2 3">
    <name type="scientific">Nocardia alba</name>
    <dbReference type="NCBI Taxonomy" id="225051"/>
    <lineage>
        <taxon>Bacteria</taxon>
        <taxon>Bacillati</taxon>
        <taxon>Actinomycetota</taxon>
        <taxon>Actinomycetes</taxon>
        <taxon>Mycobacteriales</taxon>
        <taxon>Nocardiaceae</taxon>
        <taxon>Nocardia</taxon>
    </lineage>
</organism>
<sequence>MSDQNTTELAQYITDMVPTMMAEIRPRLVQAALTGHRSETENVRHEDNFLSEYDLWMHGRYKELLSEYLPSFIYASEEADPHVVGSDPEPDLCILVDPLDTSELAVRSLHGYTHIMVYSRSLKRPIIAVVGDIFHHVQLYAAMREPDGADRAFMVTASGDRHALNQPSRARLPQALVTNYLMRPDERFRPLAKQQQFFDALSAASADGKRRGRIGVDFGSVSLCHVAAGFTDATVEFAKGFAVWDLSPGHYILHAAGGVTIDLDGDPIPLDCGLNSTAEINQTMGTRRKFIAAGNRVLAEEIRETMQH</sequence>
<keyword evidence="1" id="KW-0460">Magnesium</keyword>
<feature type="binding site" evidence="1">
    <location>
        <position position="100"/>
    </location>
    <ligand>
        <name>Mg(2+)</name>
        <dbReference type="ChEBI" id="CHEBI:18420"/>
        <label>1</label>
        <note>catalytic</note>
    </ligand>
</feature>
<dbReference type="Gene3D" id="3.30.540.10">
    <property type="entry name" value="Fructose-1,6-Bisphosphatase, subunit A, domain 1"/>
    <property type="match status" value="1"/>
</dbReference>
<evidence type="ECO:0000256" key="1">
    <source>
        <dbReference type="PIRSR" id="PIRSR600760-2"/>
    </source>
</evidence>
<gene>
    <name evidence="2" type="ORF">DFR71_2520</name>
</gene>
<accession>A0A4R1FQS9</accession>
<dbReference type="Proteomes" id="UP000294856">
    <property type="component" value="Unassembled WGS sequence"/>
</dbReference>
<evidence type="ECO:0000313" key="3">
    <source>
        <dbReference type="Proteomes" id="UP000294856"/>
    </source>
</evidence>
<dbReference type="EMBL" id="SMFR01000002">
    <property type="protein sequence ID" value="TCJ96490.1"/>
    <property type="molecule type" value="Genomic_DNA"/>
</dbReference>
<dbReference type="Pfam" id="PF00459">
    <property type="entry name" value="Inositol_P"/>
    <property type="match status" value="1"/>
</dbReference>
<dbReference type="Gene3D" id="3.40.190.80">
    <property type="match status" value="1"/>
</dbReference>
<comment type="cofactor">
    <cofactor evidence="1">
        <name>Mg(2+)</name>
        <dbReference type="ChEBI" id="CHEBI:18420"/>
    </cofactor>
</comment>
<dbReference type="STRING" id="1210063.GCA_001612665_00181"/>
<dbReference type="RefSeq" id="WP_067444750.1">
    <property type="nucleotide sequence ID" value="NZ_SMFR01000002.1"/>
</dbReference>
<dbReference type="AlphaFoldDB" id="A0A4R1FQS9"/>
<protein>
    <submittedName>
        <fullName evidence="2">Myo-inositol-1(Or 4)-monophosphatase</fullName>
    </submittedName>
</protein>
<dbReference type="SUPFAM" id="SSF56655">
    <property type="entry name" value="Carbohydrate phosphatase"/>
    <property type="match status" value="1"/>
</dbReference>
<reference evidence="2 3" key="1">
    <citation type="submission" date="2019-03" db="EMBL/GenBank/DDBJ databases">
        <title>Genomic Encyclopedia of Type Strains, Phase IV (KMG-IV): sequencing the most valuable type-strain genomes for metagenomic binning, comparative biology and taxonomic classification.</title>
        <authorList>
            <person name="Goeker M."/>
        </authorList>
    </citation>
    <scope>NUCLEOTIDE SEQUENCE [LARGE SCALE GENOMIC DNA]</scope>
    <source>
        <strain evidence="2 3">DSM 44684</strain>
    </source>
</reference>
<comment type="caution">
    <text evidence="2">The sequence shown here is derived from an EMBL/GenBank/DDBJ whole genome shotgun (WGS) entry which is preliminary data.</text>
</comment>
<feature type="binding site" evidence="1">
    <location>
        <position position="77"/>
    </location>
    <ligand>
        <name>Mg(2+)</name>
        <dbReference type="ChEBI" id="CHEBI:18420"/>
        <label>1</label>
        <note>catalytic</note>
    </ligand>
</feature>
<feature type="binding site" evidence="1">
    <location>
        <position position="99"/>
    </location>
    <ligand>
        <name>Mg(2+)</name>
        <dbReference type="ChEBI" id="CHEBI:18420"/>
        <label>1</label>
        <note>catalytic</note>
    </ligand>
</feature>
<dbReference type="GO" id="GO:0046872">
    <property type="term" value="F:metal ion binding"/>
    <property type="evidence" value="ECO:0007669"/>
    <property type="project" value="UniProtKB-KW"/>
</dbReference>
<dbReference type="OrthoDB" id="4521123at2"/>
<evidence type="ECO:0000313" key="2">
    <source>
        <dbReference type="EMBL" id="TCJ96490.1"/>
    </source>
</evidence>
<name>A0A4R1FQS9_9NOCA</name>
<feature type="binding site" evidence="1">
    <location>
        <position position="97"/>
    </location>
    <ligand>
        <name>Mg(2+)</name>
        <dbReference type="ChEBI" id="CHEBI:18420"/>
        <label>1</label>
        <note>catalytic</note>
    </ligand>
</feature>
<keyword evidence="3" id="KW-1185">Reference proteome</keyword>
<keyword evidence="1" id="KW-0479">Metal-binding</keyword>
<feature type="binding site" evidence="1">
    <location>
        <position position="245"/>
    </location>
    <ligand>
        <name>Mg(2+)</name>
        <dbReference type="ChEBI" id="CHEBI:18420"/>
        <label>1</label>
        <note>catalytic</note>
    </ligand>
</feature>
<proteinExistence type="predicted"/>
<dbReference type="InterPro" id="IPR000760">
    <property type="entry name" value="Inositol_monophosphatase-like"/>
</dbReference>